<dbReference type="PANTHER" id="PTHR11931">
    <property type="entry name" value="PHOSPHOGLYCERATE MUTASE"/>
    <property type="match status" value="1"/>
</dbReference>
<accession>A0ABM9ZT16</accession>
<keyword evidence="4" id="KW-0312">Gluconeogenesis</keyword>
<comment type="function">
    <text evidence="4 5">Catalyzes the interconversion of 2-phosphoglycerate and 3-phosphoglycerate.</text>
</comment>
<dbReference type="InterPro" id="IPR029033">
    <property type="entry name" value="His_PPase_superfam"/>
</dbReference>
<feature type="binding site" evidence="4">
    <location>
        <begin position="73"/>
        <end position="74"/>
    </location>
    <ligand>
        <name>substrate</name>
    </ligand>
</feature>
<comment type="caution">
    <text evidence="7">The sequence shown here is derived from an EMBL/GenBank/DDBJ whole genome shotgun (WGS) entry which is preliminary data.</text>
</comment>
<dbReference type="Gene3D" id="3.40.50.1240">
    <property type="entry name" value="Phosphoglycerate mutase-like"/>
    <property type="match status" value="1"/>
</dbReference>
<feature type="site" description="Transition state stabilizer" evidence="4">
    <location>
        <position position="234"/>
    </location>
</feature>
<organism evidence="7 8">
    <name type="scientific">Pyramidobacter piscolens W5455</name>
    <dbReference type="NCBI Taxonomy" id="352165"/>
    <lineage>
        <taxon>Bacteria</taxon>
        <taxon>Thermotogati</taxon>
        <taxon>Synergistota</taxon>
        <taxon>Synergistia</taxon>
        <taxon>Synergistales</taxon>
        <taxon>Dethiosulfovibrionaceae</taxon>
        <taxon>Pyramidobacter</taxon>
    </lineage>
</organism>
<dbReference type="SUPFAM" id="SSF53254">
    <property type="entry name" value="Phosphoglycerate mutase-like"/>
    <property type="match status" value="1"/>
</dbReference>
<gene>
    <name evidence="4" type="primary">gpmA</name>
    <name evidence="7" type="ORF">HMPREF7215_1410</name>
</gene>
<dbReference type="HAMAP" id="MF_01039">
    <property type="entry name" value="PGAM_GpmA"/>
    <property type="match status" value="1"/>
</dbReference>
<evidence type="ECO:0000256" key="4">
    <source>
        <dbReference type="HAMAP-Rule" id="MF_01039"/>
    </source>
</evidence>
<proteinExistence type="inferred from homology"/>
<comment type="catalytic activity">
    <reaction evidence="4 5">
        <text>(2R)-2-phosphoglycerate = (2R)-3-phosphoglycerate</text>
        <dbReference type="Rhea" id="RHEA:15901"/>
        <dbReference type="ChEBI" id="CHEBI:58272"/>
        <dbReference type="ChEBI" id="CHEBI:58289"/>
        <dbReference type="EC" id="5.4.2.11"/>
    </reaction>
</comment>
<dbReference type="InterPro" id="IPR005952">
    <property type="entry name" value="Phosphogly_mut1"/>
</dbReference>
<dbReference type="EMBL" id="ADFP01000099">
    <property type="protein sequence ID" value="EFB90016.1"/>
    <property type="molecule type" value="Genomic_DNA"/>
</dbReference>
<keyword evidence="3 4" id="KW-0413">Isomerase</keyword>
<evidence type="ECO:0000313" key="8">
    <source>
        <dbReference type="Proteomes" id="UP000006462"/>
    </source>
</evidence>
<keyword evidence="8" id="KW-1185">Reference proteome</keyword>
<comment type="pathway">
    <text evidence="4 5">Carbohydrate degradation; glycolysis; pyruvate from D-glyceraldehyde 3-phosphate: step 3/5.</text>
</comment>
<evidence type="ECO:0000313" key="7">
    <source>
        <dbReference type="EMBL" id="EFB90016.1"/>
    </source>
</evidence>
<protein>
    <recommendedName>
        <fullName evidence="4 5">2,3-bisphosphoglycerate-dependent phosphoglycerate mutase</fullName>
        <shortName evidence="4">BPG-dependent PGAM</shortName>
        <shortName evidence="4">PGAM</shortName>
        <shortName evidence="4">Phosphoglyceromutase</shortName>
        <shortName evidence="4">dPGM</shortName>
        <ecNumber evidence="4 5">5.4.2.11</ecNumber>
    </recommendedName>
</protein>
<feature type="region of interest" description="Disordered" evidence="6">
    <location>
        <begin position="288"/>
        <end position="314"/>
    </location>
</feature>
<name>A0ABM9ZT16_9BACT</name>
<dbReference type="InterPro" id="IPR001345">
    <property type="entry name" value="PG/BPGM_mutase_AS"/>
</dbReference>
<dbReference type="InterPro" id="IPR013078">
    <property type="entry name" value="His_Pase_superF_clade-1"/>
</dbReference>
<dbReference type="GO" id="GO:0016853">
    <property type="term" value="F:isomerase activity"/>
    <property type="evidence" value="ECO:0007669"/>
    <property type="project" value="UniProtKB-KW"/>
</dbReference>
<feature type="binding site" evidence="4">
    <location>
        <position position="112"/>
    </location>
    <ligand>
        <name>substrate</name>
    </ligand>
</feature>
<feature type="active site" description="Tele-phosphohistidine intermediate" evidence="4">
    <location>
        <position position="61"/>
    </location>
</feature>
<evidence type="ECO:0000256" key="5">
    <source>
        <dbReference type="RuleBase" id="RU004512"/>
    </source>
</evidence>
<evidence type="ECO:0000256" key="6">
    <source>
        <dbReference type="SAM" id="MobiDB-lite"/>
    </source>
</evidence>
<comment type="similarity">
    <text evidence="1 4">Belongs to the phosphoglycerate mutase family. BPG-dependent PGAM subfamily.</text>
</comment>
<dbReference type="NCBIfam" id="TIGR01258">
    <property type="entry name" value="pgm_1"/>
    <property type="match status" value="1"/>
</dbReference>
<dbReference type="Pfam" id="PF00300">
    <property type="entry name" value="His_Phos_1"/>
    <property type="match status" value="2"/>
</dbReference>
<dbReference type="SMART" id="SM00855">
    <property type="entry name" value="PGAM"/>
    <property type="match status" value="1"/>
</dbReference>
<reference evidence="7 8" key="1">
    <citation type="submission" date="2009-12" db="EMBL/GenBank/DDBJ databases">
        <authorList>
            <person name="Shrivastava S."/>
            <person name="Madupu R."/>
            <person name="Durkin A.S."/>
            <person name="Torralba M."/>
            <person name="Methe B."/>
            <person name="Sutton G.G."/>
            <person name="Strausberg R.L."/>
            <person name="Nelson K.E."/>
        </authorList>
    </citation>
    <scope>NUCLEOTIDE SEQUENCE [LARGE SCALE GENOMIC DNA]</scope>
    <source>
        <strain evidence="7 8">W5455</strain>
    </source>
</reference>
<dbReference type="Proteomes" id="UP000006462">
    <property type="component" value="Unassembled WGS sequence"/>
</dbReference>
<feature type="binding site" evidence="4">
    <location>
        <begin position="60"/>
        <end position="67"/>
    </location>
    <ligand>
        <name>substrate</name>
    </ligand>
</feature>
<feature type="active site" description="Proton donor/acceptor" evidence="4">
    <location>
        <position position="139"/>
    </location>
</feature>
<sequence length="314" mass="34930">MLDKVPPFDYLKAAKTSFDFLQEAICLKNLKRLLGALALLTVLAASAWAAPKNVTLVLLRHGESEWNLEDRFTGWSDVRLTRKGVKGAFNAGIAMKNADLTFDVVHTSLLSRAIATAWLAMSALDCRWLPVEKFWRLNERCYGDLEGKTRTEVAEAVGKEQVDIWRRSYDVPPPALAYEDPRSPVHDPRYANLDRRFIPQAESLKDVIAREAPYWSDTLAPTLRAGMNVLVVGHSTALRALSSWVEPHLTPEELQKLEIPNSTPVVYNLEITDDGFNVVSREVMKVEDVPLPPPPEADKPAEKPAEAPAPAAGK</sequence>
<feature type="binding site" evidence="4">
    <location>
        <begin position="166"/>
        <end position="167"/>
    </location>
    <ligand>
        <name>substrate</name>
    </ligand>
</feature>
<dbReference type="EC" id="5.4.2.11" evidence="4 5"/>
<evidence type="ECO:0000256" key="1">
    <source>
        <dbReference type="ARBA" id="ARBA00006717"/>
    </source>
</evidence>
<evidence type="ECO:0000256" key="3">
    <source>
        <dbReference type="ARBA" id="ARBA00023235"/>
    </source>
</evidence>
<feature type="binding site" evidence="4">
    <location>
        <begin position="139"/>
        <end position="142"/>
    </location>
    <ligand>
        <name>substrate</name>
    </ligand>
</feature>
<feature type="compositionally biased region" description="Basic and acidic residues" evidence="6">
    <location>
        <begin position="296"/>
        <end position="305"/>
    </location>
</feature>
<dbReference type="CDD" id="cd07067">
    <property type="entry name" value="HP_PGM_like"/>
    <property type="match status" value="1"/>
</dbReference>
<comment type="caution">
    <text evidence="4">Lacks conserved residue(s) required for the propagation of feature annotation.</text>
</comment>
<evidence type="ECO:0000256" key="2">
    <source>
        <dbReference type="ARBA" id="ARBA00023152"/>
    </source>
</evidence>
<keyword evidence="2 4" id="KW-0324">Glycolysis</keyword>
<dbReference type="PROSITE" id="PS00175">
    <property type="entry name" value="PG_MUTASE"/>
    <property type="match status" value="1"/>
</dbReference>